<dbReference type="InterPro" id="IPR017748">
    <property type="entry name" value="TagF"/>
</dbReference>
<proteinExistence type="predicted"/>
<sequence length="227" mass="24034">MEAGFGAFGKMPSVGDFFRINMPGGFVRLWDGWLQQVLLAGQSAYGTAFDRSYMSAPIWRFSLPAGLAGPEKLTGVLMPSVDRVGRRFPLTLVAPLATPGPAALDHFTDTKLFEQLEAIALDALEDSMTQDKLSAALGAVQPPAMRAVAPLRTSGNTLVLTGAGQTEDLPNTVAAALLDSRAADTSIWTAVLDSGPRMMMCPGLPQGGAAMGLFDLTAPIWREARPL</sequence>
<dbReference type="Gene3D" id="3.40.1730.10">
    <property type="entry name" value="pa0076 domain"/>
    <property type="match status" value="1"/>
</dbReference>
<dbReference type="Proteomes" id="UP001218364">
    <property type="component" value="Unassembled WGS sequence"/>
</dbReference>
<evidence type="ECO:0000313" key="1">
    <source>
        <dbReference type="EMBL" id="MDE4167103.1"/>
    </source>
</evidence>
<comment type="caution">
    <text evidence="1">The sequence shown here is derived from an EMBL/GenBank/DDBJ whole genome shotgun (WGS) entry which is preliminary data.</text>
</comment>
<name>A0ABD4XC61_9RHOB</name>
<dbReference type="PIRSF" id="PIRSF029287">
    <property type="entry name" value="UCP029287"/>
    <property type="match status" value="1"/>
</dbReference>
<reference evidence="1 2" key="1">
    <citation type="submission" date="2023-02" db="EMBL/GenBank/DDBJ databases">
        <title>Population genomics of bacteria associated with diatom.</title>
        <authorList>
            <person name="Xie J."/>
            <person name="Wang H."/>
        </authorList>
    </citation>
    <scope>NUCLEOTIDE SEQUENCE [LARGE SCALE GENOMIC DNA]</scope>
    <source>
        <strain evidence="1 2">PT47_8</strain>
    </source>
</reference>
<dbReference type="Pfam" id="PF09867">
    <property type="entry name" value="TagF_N"/>
    <property type="match status" value="1"/>
</dbReference>
<protein>
    <submittedName>
        <fullName evidence="1">Type VI secretion system-associated protein TagF</fullName>
    </submittedName>
</protein>
<accession>A0ABD4XC61</accession>
<dbReference type="InterPro" id="IPR038225">
    <property type="entry name" value="TagF_sf"/>
</dbReference>
<dbReference type="AlphaFoldDB" id="A0ABD4XC61"/>
<dbReference type="RefSeq" id="WP_274839916.1">
    <property type="nucleotide sequence ID" value="NZ_JARCIZ010000022.1"/>
</dbReference>
<dbReference type="EMBL" id="JARCJK010000008">
    <property type="protein sequence ID" value="MDE4167103.1"/>
    <property type="molecule type" value="Genomic_DNA"/>
</dbReference>
<gene>
    <name evidence="1" type="primary">tagF</name>
    <name evidence="1" type="ORF">PXK24_15515</name>
</gene>
<evidence type="ECO:0000313" key="2">
    <source>
        <dbReference type="Proteomes" id="UP001218364"/>
    </source>
</evidence>
<organism evidence="1 2">
    <name type="scientific">Phaeobacter gallaeciensis</name>
    <dbReference type="NCBI Taxonomy" id="60890"/>
    <lineage>
        <taxon>Bacteria</taxon>
        <taxon>Pseudomonadati</taxon>
        <taxon>Pseudomonadota</taxon>
        <taxon>Alphaproteobacteria</taxon>
        <taxon>Rhodobacterales</taxon>
        <taxon>Roseobacteraceae</taxon>
        <taxon>Phaeobacter</taxon>
    </lineage>
</organism>
<dbReference type="NCBIfam" id="TIGR03373">
    <property type="entry name" value="VI_minor_4"/>
    <property type="match status" value="1"/>
</dbReference>